<evidence type="ECO:0000256" key="1">
    <source>
        <dbReference type="SAM" id="Phobius"/>
    </source>
</evidence>
<feature type="transmembrane region" description="Helical" evidence="1">
    <location>
        <begin position="45"/>
        <end position="65"/>
    </location>
</feature>
<dbReference type="EMBL" id="JAAMPU010000108">
    <property type="protein sequence ID" value="NMH29508.1"/>
    <property type="molecule type" value="Genomic_DNA"/>
</dbReference>
<dbReference type="AlphaFoldDB" id="A0A972FPK0"/>
<feature type="transmembrane region" description="Helical" evidence="1">
    <location>
        <begin position="172"/>
        <end position="196"/>
    </location>
</feature>
<dbReference type="Pfam" id="PF14897">
    <property type="entry name" value="EpsG"/>
    <property type="match status" value="1"/>
</dbReference>
<keyword evidence="1" id="KW-1133">Transmembrane helix</keyword>
<reference evidence="2" key="1">
    <citation type="submission" date="2020-02" db="EMBL/GenBank/DDBJ databases">
        <title>Flavobacterium sp. genome.</title>
        <authorList>
            <person name="Jung H.S."/>
            <person name="Baek J.H."/>
            <person name="Jeon C.O."/>
        </authorList>
    </citation>
    <scope>NUCLEOTIDE SEQUENCE</scope>
    <source>
        <strain evidence="2">SE-s28</strain>
    </source>
</reference>
<dbReference type="InterPro" id="IPR049458">
    <property type="entry name" value="EpsG-like"/>
</dbReference>
<accession>A0A972FPK0</accession>
<proteinExistence type="predicted"/>
<feature type="transmembrane region" description="Helical" evidence="1">
    <location>
        <begin position="343"/>
        <end position="361"/>
    </location>
</feature>
<feature type="transmembrane region" description="Helical" evidence="1">
    <location>
        <begin position="263"/>
        <end position="279"/>
    </location>
</feature>
<dbReference type="Proteomes" id="UP000712080">
    <property type="component" value="Unassembled WGS sequence"/>
</dbReference>
<name>A0A972FPK0_9FLAO</name>
<feature type="transmembrane region" description="Helical" evidence="1">
    <location>
        <begin position="208"/>
        <end position="234"/>
    </location>
</feature>
<feature type="transmembrane region" description="Helical" evidence="1">
    <location>
        <begin position="6"/>
        <end position="24"/>
    </location>
</feature>
<feature type="transmembrane region" description="Helical" evidence="1">
    <location>
        <begin position="130"/>
        <end position="152"/>
    </location>
</feature>
<keyword evidence="3" id="KW-1185">Reference proteome</keyword>
<gene>
    <name evidence="2" type="ORF">G6047_15825</name>
</gene>
<sequence length="367" mass="42639">MIPVEFYNGIYYNFMLLMVFITFAQSGSTPIESPQNLKSKQGFGGFLVFFILMFMGTRPVSGYFIDMRRYSVMFEDFENGGQVAEGKDVFFDMFMQFCSQIMSMEMFFFVCAALFILPIYFACKRIFSEYWFYAFLITASSYVFWSSGVNAIRTGIGLSFCMLGIANHDRKGRMILAFILAMMGHKSMILLILAFVICQYYRNTKMLLYGWFASILLSLAFGGLFENIFLAIGLGGDDRLAVYFSDEVDEATVTYVMGFRWDFLLYSAIAVFAGWYFIIKQKFYDEFYNTLFGMFLMANAFWVLVIRANFSNRFAALSWFFMGLIVVYPMLKKRFFKNQHRIVGLATLLFFGFTYIMLFIIESGKDQ</sequence>
<feature type="transmembrane region" description="Helical" evidence="1">
    <location>
        <begin position="314"/>
        <end position="331"/>
    </location>
</feature>
<dbReference type="RefSeq" id="WP_169528595.1">
    <property type="nucleotide sequence ID" value="NZ_JAAMPU010000108.1"/>
</dbReference>
<protein>
    <submittedName>
        <fullName evidence="2">EpsG family protein</fullName>
    </submittedName>
</protein>
<feature type="transmembrane region" description="Helical" evidence="1">
    <location>
        <begin position="291"/>
        <end position="308"/>
    </location>
</feature>
<organism evidence="2 3">
    <name type="scientific">Flavobacterium silvaticum</name>
    <dbReference type="NCBI Taxonomy" id="1852020"/>
    <lineage>
        <taxon>Bacteria</taxon>
        <taxon>Pseudomonadati</taxon>
        <taxon>Bacteroidota</taxon>
        <taxon>Flavobacteriia</taxon>
        <taxon>Flavobacteriales</taxon>
        <taxon>Flavobacteriaceae</taxon>
        <taxon>Flavobacterium</taxon>
    </lineage>
</organism>
<evidence type="ECO:0000313" key="2">
    <source>
        <dbReference type="EMBL" id="NMH29508.1"/>
    </source>
</evidence>
<evidence type="ECO:0000313" key="3">
    <source>
        <dbReference type="Proteomes" id="UP000712080"/>
    </source>
</evidence>
<comment type="caution">
    <text evidence="2">The sequence shown here is derived from an EMBL/GenBank/DDBJ whole genome shotgun (WGS) entry which is preliminary data.</text>
</comment>
<keyword evidence="1" id="KW-0812">Transmembrane</keyword>
<feature type="transmembrane region" description="Helical" evidence="1">
    <location>
        <begin position="101"/>
        <end position="123"/>
    </location>
</feature>
<keyword evidence="1" id="KW-0472">Membrane</keyword>